<sequence>MLPSKCSISLNARLFLGPTNITSIDYYLPKFNTSLNARVRAGPNDVHLGRSDCINKDKAKKNKVEEIKRLQNFAYTQEQLVDVFLEFLKSFEDFGSTEPCKQLLNIEIAVFLDAFIDRIETIDKNESDKLIAYQIANLISKADRFERQQKRARIEDITKQRNTEPQLPCYECDGTILITIK</sequence>
<organism evidence="1 2">
    <name type="scientific">Gigaspora margarita</name>
    <dbReference type="NCBI Taxonomy" id="4874"/>
    <lineage>
        <taxon>Eukaryota</taxon>
        <taxon>Fungi</taxon>
        <taxon>Fungi incertae sedis</taxon>
        <taxon>Mucoromycota</taxon>
        <taxon>Glomeromycotina</taxon>
        <taxon>Glomeromycetes</taxon>
        <taxon>Diversisporales</taxon>
        <taxon>Gigasporaceae</taxon>
        <taxon>Gigaspora</taxon>
    </lineage>
</organism>
<proteinExistence type="predicted"/>
<accession>A0A8H3WYI7</accession>
<dbReference type="EMBL" id="WTPW01002591">
    <property type="protein sequence ID" value="KAF0375616.1"/>
    <property type="molecule type" value="Genomic_DNA"/>
</dbReference>
<keyword evidence="2" id="KW-1185">Reference proteome</keyword>
<name>A0A8H3WYI7_GIGMA</name>
<evidence type="ECO:0000313" key="1">
    <source>
        <dbReference type="EMBL" id="KAF0375616.1"/>
    </source>
</evidence>
<dbReference type="OrthoDB" id="2446184at2759"/>
<dbReference type="AlphaFoldDB" id="A0A8H3WYI7"/>
<dbReference type="Proteomes" id="UP000439903">
    <property type="component" value="Unassembled WGS sequence"/>
</dbReference>
<protein>
    <submittedName>
        <fullName evidence="1">Uncharacterized protein</fullName>
    </submittedName>
</protein>
<reference evidence="1 2" key="1">
    <citation type="journal article" date="2019" name="Environ. Microbiol.">
        <title>At the nexus of three kingdoms: the genome of the mycorrhizal fungus Gigaspora margarita provides insights into plant, endobacterial and fungal interactions.</title>
        <authorList>
            <person name="Venice F."/>
            <person name="Ghignone S."/>
            <person name="Salvioli di Fossalunga A."/>
            <person name="Amselem J."/>
            <person name="Novero M."/>
            <person name="Xianan X."/>
            <person name="Sedzielewska Toro K."/>
            <person name="Morin E."/>
            <person name="Lipzen A."/>
            <person name="Grigoriev I.V."/>
            <person name="Henrissat B."/>
            <person name="Martin F.M."/>
            <person name="Bonfante P."/>
        </authorList>
    </citation>
    <scope>NUCLEOTIDE SEQUENCE [LARGE SCALE GENOMIC DNA]</scope>
    <source>
        <strain evidence="1 2">BEG34</strain>
    </source>
</reference>
<comment type="caution">
    <text evidence="1">The sequence shown here is derived from an EMBL/GenBank/DDBJ whole genome shotgun (WGS) entry which is preliminary data.</text>
</comment>
<gene>
    <name evidence="1" type="ORF">F8M41_012745</name>
</gene>
<evidence type="ECO:0000313" key="2">
    <source>
        <dbReference type="Proteomes" id="UP000439903"/>
    </source>
</evidence>